<dbReference type="Pfam" id="PF00990">
    <property type="entry name" value="GGDEF"/>
    <property type="match status" value="1"/>
</dbReference>
<dbReference type="InterPro" id="IPR043128">
    <property type="entry name" value="Rev_trsase/Diguanyl_cyclase"/>
</dbReference>
<keyword evidence="5" id="KW-1185">Reference proteome</keyword>
<dbReference type="EMBL" id="CP003984">
    <property type="protein sequence ID" value="AII85728.1"/>
    <property type="molecule type" value="Genomic_DNA"/>
</dbReference>
<sequence>MHDFVLRYGREMGFNTSIMTLIFHVLFLVLLLVALAFLLYMLHRGRVERRKMRRLIDRLRLSNSKLSRYVDLDDLTAAQSRRYLVDRIDRHKRRETHALLYVDLDEFKTVNDTYGHDVGDALLIKVTDAMVAACRPGDFVARLGGDEFCVFLKGCDLESAGQVARRFLQAVVEADMEVAGRRVIRTASIGVCELRPDQSMEDALNVADAALYEAKSKGKNQILVADQDVVLRMRQKQSRPSAEEVGAALENGEITYFVQPIFDLEQDRIEGVEALIRWVKPDGEILLPGQFLDLMADSYKRGVRPPLEEANAAAIGFSKLDPPIYCGWNISSKFLNNTVLPGADAEWLKALLNGLPPEMTVFEIVESTVIENPEATKTLINRLRSKGVRIALDDFGIGMSNLERLLEYPIDILKIDRSFVQSLTQESREGIMRGLVEMSKTMGFEIIAEGIETQNQLDLVRAVGITHAQGYFLGKPGTADYWLEEILRRRSQKTTSE</sequence>
<keyword evidence="1" id="KW-1133">Transmembrane helix</keyword>
<dbReference type="PROSITE" id="PS50883">
    <property type="entry name" value="EAL"/>
    <property type="match status" value="1"/>
</dbReference>
<dbReference type="PANTHER" id="PTHR33121:SF79">
    <property type="entry name" value="CYCLIC DI-GMP PHOSPHODIESTERASE PDED-RELATED"/>
    <property type="match status" value="1"/>
</dbReference>
<keyword evidence="1" id="KW-0472">Membrane</keyword>
<feature type="transmembrane region" description="Helical" evidence="1">
    <location>
        <begin position="20"/>
        <end position="42"/>
    </location>
</feature>
<dbReference type="SMART" id="SM00052">
    <property type="entry name" value="EAL"/>
    <property type="match status" value="1"/>
</dbReference>
<dbReference type="SMART" id="SM00267">
    <property type="entry name" value="GGDEF"/>
    <property type="match status" value="1"/>
</dbReference>
<gene>
    <name evidence="4" type="ORF">RCA23_c01610</name>
</gene>
<evidence type="ECO:0000313" key="4">
    <source>
        <dbReference type="EMBL" id="AII85728.1"/>
    </source>
</evidence>
<dbReference type="KEGG" id="ptp:RCA23_c01610"/>
<evidence type="ECO:0000256" key="1">
    <source>
        <dbReference type="SAM" id="Phobius"/>
    </source>
</evidence>
<dbReference type="Gene3D" id="3.30.70.270">
    <property type="match status" value="1"/>
</dbReference>
<dbReference type="AlphaFoldDB" id="A0AAN0RGG1"/>
<feature type="domain" description="GGDEF" evidence="3">
    <location>
        <begin position="95"/>
        <end position="227"/>
    </location>
</feature>
<dbReference type="SUPFAM" id="SSF141868">
    <property type="entry name" value="EAL domain-like"/>
    <property type="match status" value="1"/>
</dbReference>
<dbReference type="InterPro" id="IPR035919">
    <property type="entry name" value="EAL_sf"/>
</dbReference>
<dbReference type="CDD" id="cd01948">
    <property type="entry name" value="EAL"/>
    <property type="match status" value="1"/>
</dbReference>
<accession>A0AAN0RGG1</accession>
<dbReference type="InterPro" id="IPR029787">
    <property type="entry name" value="Nucleotide_cyclase"/>
</dbReference>
<dbReference type="Proteomes" id="UP000028680">
    <property type="component" value="Chromosome"/>
</dbReference>
<dbReference type="Pfam" id="PF00563">
    <property type="entry name" value="EAL"/>
    <property type="match status" value="1"/>
</dbReference>
<dbReference type="CDD" id="cd01949">
    <property type="entry name" value="GGDEF"/>
    <property type="match status" value="1"/>
</dbReference>
<dbReference type="InterPro" id="IPR000160">
    <property type="entry name" value="GGDEF_dom"/>
</dbReference>
<dbReference type="Gene3D" id="3.20.20.450">
    <property type="entry name" value="EAL domain"/>
    <property type="match status" value="1"/>
</dbReference>
<feature type="domain" description="EAL" evidence="2">
    <location>
        <begin position="238"/>
        <end position="490"/>
    </location>
</feature>
<dbReference type="GO" id="GO:0071111">
    <property type="term" value="F:cyclic-guanylate-specific phosphodiesterase activity"/>
    <property type="evidence" value="ECO:0007669"/>
    <property type="project" value="InterPro"/>
</dbReference>
<name>A0AAN0RGG1_9RHOB</name>
<keyword evidence="1" id="KW-0812">Transmembrane</keyword>
<dbReference type="InterPro" id="IPR050706">
    <property type="entry name" value="Cyclic-di-GMP_PDE-like"/>
</dbReference>
<proteinExistence type="predicted"/>
<reference evidence="4 5" key="1">
    <citation type="journal article" date="2014" name="ISME J.">
        <title>Adaptation of an abundant Roseobacter RCA organism to pelagic systems revealed by genomic and transcriptomic analyses.</title>
        <authorList>
            <person name="Voget S."/>
            <person name="Wemheuer B."/>
            <person name="Brinkhoff T."/>
            <person name="Vollmers J."/>
            <person name="Dietrich S."/>
            <person name="Giebel H.A."/>
            <person name="Beardsley C."/>
            <person name="Sardemann C."/>
            <person name="Bakenhus I."/>
            <person name="Billerbeck S."/>
            <person name="Daniel R."/>
            <person name="Simon M."/>
        </authorList>
    </citation>
    <scope>NUCLEOTIDE SEQUENCE [LARGE SCALE GENOMIC DNA]</scope>
    <source>
        <strain evidence="4 5">RCA23</strain>
    </source>
</reference>
<dbReference type="PROSITE" id="PS50887">
    <property type="entry name" value="GGDEF"/>
    <property type="match status" value="1"/>
</dbReference>
<dbReference type="NCBIfam" id="TIGR00254">
    <property type="entry name" value="GGDEF"/>
    <property type="match status" value="1"/>
</dbReference>
<dbReference type="PANTHER" id="PTHR33121">
    <property type="entry name" value="CYCLIC DI-GMP PHOSPHODIESTERASE PDEF"/>
    <property type="match status" value="1"/>
</dbReference>
<evidence type="ECO:0000313" key="5">
    <source>
        <dbReference type="Proteomes" id="UP000028680"/>
    </source>
</evidence>
<dbReference type="InterPro" id="IPR001633">
    <property type="entry name" value="EAL_dom"/>
</dbReference>
<dbReference type="SUPFAM" id="SSF55073">
    <property type="entry name" value="Nucleotide cyclase"/>
    <property type="match status" value="1"/>
</dbReference>
<evidence type="ECO:0000259" key="2">
    <source>
        <dbReference type="PROSITE" id="PS50883"/>
    </source>
</evidence>
<evidence type="ECO:0000259" key="3">
    <source>
        <dbReference type="PROSITE" id="PS50887"/>
    </source>
</evidence>
<protein>
    <submittedName>
        <fullName evidence="4">Signaling protein</fullName>
    </submittedName>
</protein>
<organism evidence="4 5">
    <name type="scientific">Planktomarina temperata RCA23</name>
    <dbReference type="NCBI Taxonomy" id="666509"/>
    <lineage>
        <taxon>Bacteria</taxon>
        <taxon>Pseudomonadati</taxon>
        <taxon>Pseudomonadota</taxon>
        <taxon>Alphaproteobacteria</taxon>
        <taxon>Rhodobacterales</taxon>
        <taxon>Paracoccaceae</taxon>
        <taxon>Planktomarina</taxon>
    </lineage>
</organism>